<protein>
    <submittedName>
        <fullName evidence="2">Uncharacterized protein</fullName>
    </submittedName>
</protein>
<gene>
    <name evidence="2" type="ORF">EOD41_03415</name>
</gene>
<dbReference type="Proteomes" id="UP000282759">
    <property type="component" value="Unassembled WGS sequence"/>
</dbReference>
<accession>A0A3S3TKA2</accession>
<keyword evidence="3" id="KW-1185">Reference proteome</keyword>
<evidence type="ECO:0000256" key="1">
    <source>
        <dbReference type="SAM" id="SignalP"/>
    </source>
</evidence>
<feature type="signal peptide" evidence="1">
    <location>
        <begin position="1"/>
        <end position="23"/>
    </location>
</feature>
<sequence length="322" mass="35334">MKTRYTKCFTLLIIAAVGFTACKKDPFDGVQTNERSIEAYTLPEGQIGPAVVDQENSSVTIKVLEGTDLTKVKAIVQASYKATVSPSPDQEVNFAASNNKVVYTITSEKGETRNWTVELVPFQETIIGTYNVTDLVVYGGTGPEWGGGGVIKMADKPWVWPADDGPQAELDNTLTMEFTGATAEGNTYGKFVNSAGADGKYADFRFVGNPQTDVNKFYRVMPKGEGTWTRNYAEGTVTFTFADGSTKVGYFREGPYTYKDDYSGSGNMKDVYTKTVAAGNASFEFNLVGAPGTADDWGSIYNDIDKFVKRPRRFWVDVKRTN</sequence>
<dbReference type="Gene3D" id="2.60.40.2340">
    <property type="match status" value="1"/>
</dbReference>
<comment type="caution">
    <text evidence="2">The sequence shown here is derived from an EMBL/GenBank/DDBJ whole genome shotgun (WGS) entry which is preliminary data.</text>
</comment>
<evidence type="ECO:0000313" key="3">
    <source>
        <dbReference type="Proteomes" id="UP000282759"/>
    </source>
</evidence>
<feature type="chain" id="PRO_5018700439" evidence="1">
    <location>
        <begin position="24"/>
        <end position="322"/>
    </location>
</feature>
<reference evidence="2 3" key="1">
    <citation type="submission" date="2019-01" db="EMBL/GenBank/DDBJ databases">
        <authorList>
            <person name="Chen W.-M."/>
        </authorList>
    </citation>
    <scope>NUCLEOTIDE SEQUENCE [LARGE SCALE GENOMIC DNA]</scope>
    <source>
        <strain evidence="2 3">YBJ-36</strain>
    </source>
</reference>
<evidence type="ECO:0000313" key="2">
    <source>
        <dbReference type="EMBL" id="RVU02996.1"/>
    </source>
</evidence>
<dbReference type="EMBL" id="SACK01000001">
    <property type="protein sequence ID" value="RVU02996.1"/>
    <property type="molecule type" value="Genomic_DNA"/>
</dbReference>
<dbReference type="AlphaFoldDB" id="A0A3S3TKA2"/>
<name>A0A3S3TKA2_9SPHI</name>
<dbReference type="OrthoDB" id="646864at2"/>
<proteinExistence type="predicted"/>
<keyword evidence="1" id="KW-0732">Signal</keyword>
<dbReference type="PROSITE" id="PS51257">
    <property type="entry name" value="PROKAR_LIPOPROTEIN"/>
    <property type="match status" value="1"/>
</dbReference>
<dbReference type="RefSeq" id="WP_127703361.1">
    <property type="nucleotide sequence ID" value="NZ_SACK01000001.1"/>
</dbReference>
<organism evidence="2 3">
    <name type="scientific">Mucilaginibacter limnophilus</name>
    <dbReference type="NCBI Taxonomy" id="1932778"/>
    <lineage>
        <taxon>Bacteria</taxon>
        <taxon>Pseudomonadati</taxon>
        <taxon>Bacteroidota</taxon>
        <taxon>Sphingobacteriia</taxon>
        <taxon>Sphingobacteriales</taxon>
        <taxon>Sphingobacteriaceae</taxon>
        <taxon>Mucilaginibacter</taxon>
    </lineage>
</organism>